<dbReference type="AlphaFoldDB" id="A0A3S1F9K4"/>
<dbReference type="InterPro" id="IPR013685">
    <property type="entry name" value="POTRA_FtsQ_type"/>
</dbReference>
<dbReference type="OrthoDB" id="527430at2"/>
<dbReference type="InterPro" id="IPR050487">
    <property type="entry name" value="FtsQ_DivIB"/>
</dbReference>
<dbReference type="Proteomes" id="UP000268857">
    <property type="component" value="Unassembled WGS sequence"/>
</dbReference>
<feature type="domain" description="POTRA" evidence="9">
    <location>
        <begin position="56"/>
        <end position="125"/>
    </location>
</feature>
<comment type="caution">
    <text evidence="10">The sequence shown here is derived from an EMBL/GenBank/DDBJ whole genome shotgun (WGS) entry which is preliminary data.</text>
</comment>
<feature type="transmembrane region" description="Helical" evidence="8">
    <location>
        <begin position="30"/>
        <end position="49"/>
    </location>
</feature>
<evidence type="ECO:0000256" key="5">
    <source>
        <dbReference type="ARBA" id="ARBA00022989"/>
    </source>
</evidence>
<evidence type="ECO:0000256" key="3">
    <source>
        <dbReference type="ARBA" id="ARBA00022618"/>
    </source>
</evidence>
<gene>
    <name evidence="10" type="ORF">PCC6912_55770</name>
</gene>
<keyword evidence="2" id="KW-1003">Cell membrane</keyword>
<keyword evidence="5 8" id="KW-1133">Transmembrane helix</keyword>
<proteinExistence type="predicted"/>
<dbReference type="Pfam" id="PF08478">
    <property type="entry name" value="POTRA_1"/>
    <property type="match status" value="1"/>
</dbReference>
<dbReference type="PANTHER" id="PTHR37820:SF1">
    <property type="entry name" value="CELL DIVISION PROTEIN FTSQ"/>
    <property type="match status" value="1"/>
</dbReference>
<organism evidence="10 11">
    <name type="scientific">Chlorogloeopsis fritschii PCC 6912</name>
    <dbReference type="NCBI Taxonomy" id="211165"/>
    <lineage>
        <taxon>Bacteria</taxon>
        <taxon>Bacillati</taxon>
        <taxon>Cyanobacteriota</taxon>
        <taxon>Cyanophyceae</taxon>
        <taxon>Nostocales</taxon>
        <taxon>Chlorogloeopsidaceae</taxon>
        <taxon>Chlorogloeopsis</taxon>
    </lineage>
</organism>
<dbReference type="InterPro" id="IPR034746">
    <property type="entry name" value="POTRA"/>
</dbReference>
<keyword evidence="4 8" id="KW-0812">Transmembrane</keyword>
<evidence type="ECO:0000256" key="6">
    <source>
        <dbReference type="ARBA" id="ARBA00023136"/>
    </source>
</evidence>
<evidence type="ECO:0000256" key="1">
    <source>
        <dbReference type="ARBA" id="ARBA00004370"/>
    </source>
</evidence>
<comment type="subcellular location">
    <subcellularLocation>
        <location evidence="1">Membrane</location>
    </subcellularLocation>
</comment>
<dbReference type="Gene3D" id="3.10.20.310">
    <property type="entry name" value="membrane protein fhac"/>
    <property type="match status" value="1"/>
</dbReference>
<evidence type="ECO:0000256" key="4">
    <source>
        <dbReference type="ARBA" id="ARBA00022692"/>
    </source>
</evidence>
<keyword evidence="11" id="KW-1185">Reference proteome</keyword>
<dbReference type="STRING" id="211165.GCA_000317285_03290"/>
<sequence>MAGIASVSRKLLAGRRKKLRQKRQTKIFQAIWRTLAVTGLASSLLWVTLQPIWVLKNPKDIVISGNQLLSDQAIESLLKLSYPQSLWRIQPSRIASALQQQPTIAKAIVTRRLFPPGLIVQVHERIPVAVAQMHREQTNSGNGNKKVSVGLLDANGVLMPLEQFNSLNSTVKVPTLKVIGSPEQYRPYWTQLYQATSQSTVKVIEIDWRDPTNLILKTEIGKVHFGVPTSRLPEQIKLLAQMRHLPLQLSPNQIDYIDLKNPDHPIVQMNQTQRKINSKTP</sequence>
<dbReference type="PROSITE" id="PS51779">
    <property type="entry name" value="POTRA"/>
    <property type="match status" value="1"/>
</dbReference>
<name>A0A3S1F9K4_CHLFR</name>
<dbReference type="PANTHER" id="PTHR37820">
    <property type="entry name" value="CELL DIVISION PROTEIN DIVIB"/>
    <property type="match status" value="1"/>
</dbReference>
<evidence type="ECO:0000313" key="10">
    <source>
        <dbReference type="EMBL" id="RUR73579.1"/>
    </source>
</evidence>
<keyword evidence="3" id="KW-0132">Cell division</keyword>
<dbReference type="RefSeq" id="WP_016872423.1">
    <property type="nucleotide sequence ID" value="NZ_AJLN01000085.1"/>
</dbReference>
<dbReference type="GO" id="GO:0005886">
    <property type="term" value="C:plasma membrane"/>
    <property type="evidence" value="ECO:0007669"/>
    <property type="project" value="TreeGrafter"/>
</dbReference>
<dbReference type="GO" id="GO:0051301">
    <property type="term" value="P:cell division"/>
    <property type="evidence" value="ECO:0007669"/>
    <property type="project" value="UniProtKB-KW"/>
</dbReference>
<evidence type="ECO:0000313" key="11">
    <source>
        <dbReference type="Proteomes" id="UP000268857"/>
    </source>
</evidence>
<accession>A0A3S1F9K4</accession>
<protein>
    <recommendedName>
        <fullName evidence="9">POTRA domain-containing protein</fullName>
    </recommendedName>
</protein>
<keyword evidence="7" id="KW-0131">Cell cycle</keyword>
<reference evidence="10 11" key="1">
    <citation type="journal article" date="2019" name="Genome Biol. Evol.">
        <title>Day and night: Metabolic profiles and evolutionary relationships of six axenic non-marine cyanobacteria.</title>
        <authorList>
            <person name="Will S.E."/>
            <person name="Henke P."/>
            <person name="Boedeker C."/>
            <person name="Huang S."/>
            <person name="Brinkmann H."/>
            <person name="Rohde M."/>
            <person name="Jarek M."/>
            <person name="Friedl T."/>
            <person name="Seufert S."/>
            <person name="Schumacher M."/>
            <person name="Overmann J."/>
            <person name="Neumann-Schaal M."/>
            <person name="Petersen J."/>
        </authorList>
    </citation>
    <scope>NUCLEOTIDE SEQUENCE [LARGE SCALE GENOMIC DNA]</scope>
    <source>
        <strain evidence="10 11">PCC 6912</strain>
    </source>
</reference>
<evidence type="ECO:0000256" key="2">
    <source>
        <dbReference type="ARBA" id="ARBA00022475"/>
    </source>
</evidence>
<evidence type="ECO:0000259" key="9">
    <source>
        <dbReference type="PROSITE" id="PS51779"/>
    </source>
</evidence>
<evidence type="ECO:0000256" key="7">
    <source>
        <dbReference type="ARBA" id="ARBA00023306"/>
    </source>
</evidence>
<keyword evidence="6 8" id="KW-0472">Membrane</keyword>
<evidence type="ECO:0000256" key="8">
    <source>
        <dbReference type="SAM" id="Phobius"/>
    </source>
</evidence>
<dbReference type="EMBL" id="RSCJ01000034">
    <property type="protein sequence ID" value="RUR73579.1"/>
    <property type="molecule type" value="Genomic_DNA"/>
</dbReference>